<dbReference type="AlphaFoldDB" id="A0A0K2TYY4"/>
<evidence type="ECO:0000313" key="1">
    <source>
        <dbReference type="EMBL" id="CDW31213.1"/>
    </source>
</evidence>
<accession>A0A0K2TYY4</accession>
<sequence>MFPLGNRITNIEFQLEKYPFYYIINEHKMILEHLLLCVIRFHAFWVQRNFALFTYMRCAAFTFFASTSSMLSSCSPVAFITESNTFCCTSQWIFWSWTLLCNPVCFQHCNN</sequence>
<name>A0A0K2TYY4_LEPSM</name>
<reference evidence="1" key="1">
    <citation type="submission" date="2014-05" db="EMBL/GenBank/DDBJ databases">
        <authorList>
            <person name="Chronopoulou M."/>
        </authorList>
    </citation>
    <scope>NUCLEOTIDE SEQUENCE</scope>
    <source>
        <tissue evidence="1">Whole organism</tissue>
    </source>
</reference>
<protein>
    <submittedName>
        <fullName evidence="1">Uncharacterized protein</fullName>
    </submittedName>
</protein>
<organism evidence="1">
    <name type="scientific">Lepeophtheirus salmonis</name>
    <name type="common">Salmon louse</name>
    <name type="synonym">Caligus salmonis</name>
    <dbReference type="NCBI Taxonomy" id="72036"/>
    <lineage>
        <taxon>Eukaryota</taxon>
        <taxon>Metazoa</taxon>
        <taxon>Ecdysozoa</taxon>
        <taxon>Arthropoda</taxon>
        <taxon>Crustacea</taxon>
        <taxon>Multicrustacea</taxon>
        <taxon>Hexanauplia</taxon>
        <taxon>Copepoda</taxon>
        <taxon>Siphonostomatoida</taxon>
        <taxon>Caligidae</taxon>
        <taxon>Lepeophtheirus</taxon>
    </lineage>
</organism>
<proteinExistence type="predicted"/>
<dbReference type="EMBL" id="HACA01013852">
    <property type="protein sequence ID" value="CDW31213.1"/>
    <property type="molecule type" value="Transcribed_RNA"/>
</dbReference>